<evidence type="ECO:0000313" key="3">
    <source>
        <dbReference type="Proteomes" id="UP000501690"/>
    </source>
</evidence>
<dbReference type="EMBL" id="CP039346">
    <property type="protein sequence ID" value="QCD83421.1"/>
    <property type="molecule type" value="Genomic_DNA"/>
</dbReference>
<evidence type="ECO:0000256" key="1">
    <source>
        <dbReference type="SAM" id="MobiDB-lite"/>
    </source>
</evidence>
<feature type="compositionally biased region" description="Basic and acidic residues" evidence="1">
    <location>
        <begin position="29"/>
        <end position="43"/>
    </location>
</feature>
<reference evidence="2 3" key="1">
    <citation type="submission" date="2019-04" db="EMBL/GenBank/DDBJ databases">
        <title>An improved genome assembly and genetic linkage map for asparagus bean, Vigna unguiculata ssp. sesquipedialis.</title>
        <authorList>
            <person name="Xia Q."/>
            <person name="Zhang R."/>
            <person name="Dong Y."/>
        </authorList>
    </citation>
    <scope>NUCLEOTIDE SEQUENCE [LARGE SCALE GENOMIC DNA]</scope>
    <source>
        <tissue evidence="2">Leaf</tissue>
    </source>
</reference>
<keyword evidence="3" id="KW-1185">Reference proteome</keyword>
<feature type="region of interest" description="Disordered" evidence="1">
    <location>
        <begin position="21"/>
        <end position="57"/>
    </location>
</feature>
<accession>A0A4D6L4I2</accession>
<dbReference type="Proteomes" id="UP000501690">
    <property type="component" value="Linkage Group LG2"/>
</dbReference>
<name>A0A4D6L4I2_VIGUN</name>
<dbReference type="AlphaFoldDB" id="A0A4D6L4I2"/>
<sequence>MLALVVDFLAHPRVAHPGAKCYKVSTPRHKAEGSRSGERDSRSGELPLPRRGLDNLK</sequence>
<evidence type="ECO:0000313" key="2">
    <source>
        <dbReference type="EMBL" id="QCD83421.1"/>
    </source>
</evidence>
<protein>
    <submittedName>
        <fullName evidence="2">Uncharacterized protein</fullName>
    </submittedName>
</protein>
<gene>
    <name evidence="2" type="ORF">DEO72_LG2g3765</name>
</gene>
<proteinExistence type="predicted"/>
<organism evidence="2 3">
    <name type="scientific">Vigna unguiculata</name>
    <name type="common">Cowpea</name>
    <dbReference type="NCBI Taxonomy" id="3917"/>
    <lineage>
        <taxon>Eukaryota</taxon>
        <taxon>Viridiplantae</taxon>
        <taxon>Streptophyta</taxon>
        <taxon>Embryophyta</taxon>
        <taxon>Tracheophyta</taxon>
        <taxon>Spermatophyta</taxon>
        <taxon>Magnoliopsida</taxon>
        <taxon>eudicotyledons</taxon>
        <taxon>Gunneridae</taxon>
        <taxon>Pentapetalae</taxon>
        <taxon>rosids</taxon>
        <taxon>fabids</taxon>
        <taxon>Fabales</taxon>
        <taxon>Fabaceae</taxon>
        <taxon>Papilionoideae</taxon>
        <taxon>50 kb inversion clade</taxon>
        <taxon>NPAAA clade</taxon>
        <taxon>indigoferoid/millettioid clade</taxon>
        <taxon>Phaseoleae</taxon>
        <taxon>Vigna</taxon>
    </lineage>
</organism>